<sequence>MNHESKLPQTGESNNSSIRNAGILTTLVSSILALFGFKKKNKN</sequence>
<reference evidence="7 8" key="1">
    <citation type="submission" date="2021-03" db="EMBL/GenBank/DDBJ databases">
        <title>Genomic Encyclopedia of Type Strains, Phase IV (KMG-IV): sequencing the most valuable type-strain genomes for metagenomic binning, comparative biology and taxonomic classification.</title>
        <authorList>
            <person name="Goeker M."/>
        </authorList>
    </citation>
    <scope>NUCLEOTIDE SEQUENCE [LARGE SCALE GENOMIC DNA]</scope>
    <source>
        <strain evidence="7 8">DSM 101872</strain>
    </source>
</reference>
<organism evidence="7 8">
    <name type="scientific">Lactobacillus colini</name>
    <dbReference type="NCBI Taxonomy" id="1819254"/>
    <lineage>
        <taxon>Bacteria</taxon>
        <taxon>Bacillati</taxon>
        <taxon>Bacillota</taxon>
        <taxon>Bacilli</taxon>
        <taxon>Lactobacillales</taxon>
        <taxon>Lactobacillaceae</taxon>
        <taxon>Lactobacillus</taxon>
    </lineage>
</organism>
<dbReference type="EMBL" id="JAGGLU010000001">
    <property type="protein sequence ID" value="MBP2057217.1"/>
    <property type="molecule type" value="Genomic_DNA"/>
</dbReference>
<dbReference type="PROSITE" id="PS50847">
    <property type="entry name" value="GRAM_POS_ANCHORING"/>
    <property type="match status" value="1"/>
</dbReference>
<evidence type="ECO:0000256" key="1">
    <source>
        <dbReference type="ARBA" id="ARBA00022512"/>
    </source>
</evidence>
<dbReference type="InterPro" id="IPR019931">
    <property type="entry name" value="LPXTG_anchor"/>
</dbReference>
<keyword evidence="3" id="KW-0732">Signal</keyword>
<keyword evidence="5" id="KW-1133">Transmembrane helix</keyword>
<evidence type="ECO:0000259" key="6">
    <source>
        <dbReference type="PROSITE" id="PS50847"/>
    </source>
</evidence>
<evidence type="ECO:0000313" key="7">
    <source>
        <dbReference type="EMBL" id="MBP2057217.1"/>
    </source>
</evidence>
<evidence type="ECO:0000313" key="8">
    <source>
        <dbReference type="Proteomes" id="UP001519292"/>
    </source>
</evidence>
<proteinExistence type="predicted"/>
<evidence type="ECO:0000256" key="5">
    <source>
        <dbReference type="SAM" id="Phobius"/>
    </source>
</evidence>
<keyword evidence="8" id="KW-1185">Reference proteome</keyword>
<keyword evidence="1" id="KW-0134">Cell wall</keyword>
<comment type="caution">
    <text evidence="7">The sequence shown here is derived from an EMBL/GenBank/DDBJ whole genome shotgun (WGS) entry which is preliminary data.</text>
</comment>
<evidence type="ECO:0000256" key="3">
    <source>
        <dbReference type="ARBA" id="ARBA00022729"/>
    </source>
</evidence>
<keyword evidence="5" id="KW-0472">Membrane</keyword>
<evidence type="ECO:0000256" key="2">
    <source>
        <dbReference type="ARBA" id="ARBA00022525"/>
    </source>
</evidence>
<keyword evidence="5" id="KW-0812">Transmembrane</keyword>
<name>A0ABS4MC01_9LACO</name>
<protein>
    <submittedName>
        <fullName evidence="7">LPXTG-motif cell wall-anchored protein</fullName>
    </submittedName>
</protein>
<dbReference type="Pfam" id="PF00746">
    <property type="entry name" value="Gram_pos_anchor"/>
    <property type="match status" value="1"/>
</dbReference>
<dbReference type="NCBIfam" id="TIGR01167">
    <property type="entry name" value="LPXTG_anchor"/>
    <property type="match status" value="1"/>
</dbReference>
<accession>A0ABS4MC01</accession>
<gene>
    <name evidence="7" type="ORF">J2Z60_000379</name>
</gene>
<dbReference type="Proteomes" id="UP001519292">
    <property type="component" value="Unassembled WGS sequence"/>
</dbReference>
<evidence type="ECO:0000256" key="4">
    <source>
        <dbReference type="ARBA" id="ARBA00023088"/>
    </source>
</evidence>
<keyword evidence="4" id="KW-0572">Peptidoglycan-anchor</keyword>
<feature type="domain" description="Gram-positive cocci surface proteins LPxTG" evidence="6">
    <location>
        <begin position="7"/>
        <end position="43"/>
    </location>
</feature>
<dbReference type="RefSeq" id="WP_209685819.1">
    <property type="nucleotide sequence ID" value="NZ_JAGGLU010000001.1"/>
</dbReference>
<keyword evidence="2" id="KW-0964">Secreted</keyword>
<feature type="transmembrane region" description="Helical" evidence="5">
    <location>
        <begin position="20"/>
        <end position="37"/>
    </location>
</feature>